<dbReference type="Proteomes" id="UP001156682">
    <property type="component" value="Unassembled WGS sequence"/>
</dbReference>
<feature type="region of interest" description="Disordered" evidence="1">
    <location>
        <begin position="35"/>
        <end position="59"/>
    </location>
</feature>
<reference evidence="3" key="1">
    <citation type="journal article" date="2019" name="Int. J. Syst. Evol. Microbiol.">
        <title>The Global Catalogue of Microorganisms (GCM) 10K type strain sequencing project: providing services to taxonomists for standard genome sequencing and annotation.</title>
        <authorList>
            <consortium name="The Broad Institute Genomics Platform"/>
            <consortium name="The Broad Institute Genome Sequencing Center for Infectious Disease"/>
            <person name="Wu L."/>
            <person name="Ma J."/>
        </authorList>
    </citation>
    <scope>NUCLEOTIDE SEQUENCE [LARGE SCALE GENOMIC DNA]</scope>
    <source>
        <strain evidence="3">NBRC 100033</strain>
    </source>
</reference>
<dbReference type="RefSeq" id="WP_027851444.1">
    <property type="nucleotide sequence ID" value="NZ_BSOR01000041.1"/>
</dbReference>
<proteinExistence type="predicted"/>
<comment type="caution">
    <text evidence="2">The sequence shown here is derived from an EMBL/GenBank/DDBJ whole genome shotgun (WGS) entry which is preliminary data.</text>
</comment>
<sequence length="59" mass="5932">MSKKGYVATAGGFCVAISSTAVTEETNIKEKAVNPTNTATESPSSSSHSAAVNAIKKSA</sequence>
<accession>A0ABQ6A063</accession>
<dbReference type="EMBL" id="BSOR01000041">
    <property type="protein sequence ID" value="GLR64973.1"/>
    <property type="molecule type" value="Genomic_DNA"/>
</dbReference>
<keyword evidence="3" id="KW-1185">Reference proteome</keyword>
<protein>
    <submittedName>
        <fullName evidence="2">Uncharacterized protein</fullName>
    </submittedName>
</protein>
<evidence type="ECO:0000313" key="2">
    <source>
        <dbReference type="EMBL" id="GLR64973.1"/>
    </source>
</evidence>
<evidence type="ECO:0000313" key="3">
    <source>
        <dbReference type="Proteomes" id="UP001156682"/>
    </source>
</evidence>
<organism evidence="2 3">
    <name type="scientific">Marinospirillum insulare</name>
    <dbReference type="NCBI Taxonomy" id="217169"/>
    <lineage>
        <taxon>Bacteria</taxon>
        <taxon>Pseudomonadati</taxon>
        <taxon>Pseudomonadota</taxon>
        <taxon>Gammaproteobacteria</taxon>
        <taxon>Oceanospirillales</taxon>
        <taxon>Oceanospirillaceae</taxon>
        <taxon>Marinospirillum</taxon>
    </lineage>
</organism>
<evidence type="ECO:0000256" key="1">
    <source>
        <dbReference type="SAM" id="MobiDB-lite"/>
    </source>
</evidence>
<gene>
    <name evidence="2" type="ORF">GCM10007878_24110</name>
</gene>
<name>A0ABQ6A063_9GAMM</name>